<sequence length="263" mass="29932">MKNILCTFFCLVMLPTYAQEKVVYSSPILKEACIPPYSDAISYGPTKVELGSINNTSNYYSEIGSNNFYTDYSSTSFTDIYDNQENTLIISLEPNKNRVVRAWIDYDNNGVFSDNEFIRNSSNGINESSISISFNIPSNAIKNTYLRLRILVEFIATESHCSGIYGEIEDYAVRIVSKTPPSSNDGFSIGRVGINTDQPQATLDIRENLYQNFQKDKHKVFLFRILQLLKEILLPMLGQERLYTILKTNVLKYIRVMLQAGNV</sequence>
<feature type="signal peptide" evidence="1">
    <location>
        <begin position="1"/>
        <end position="18"/>
    </location>
</feature>
<evidence type="ECO:0000313" key="4">
    <source>
        <dbReference type="Proteomes" id="UP001432059"/>
    </source>
</evidence>
<protein>
    <recommendedName>
        <fullName evidence="2">GEVED domain-containing protein</fullName>
    </recommendedName>
</protein>
<dbReference type="Proteomes" id="UP001432059">
    <property type="component" value="Chromosome"/>
</dbReference>
<name>A0AAU0F168_9FLAO</name>
<dbReference type="InterPro" id="IPR045474">
    <property type="entry name" value="GEVED"/>
</dbReference>
<keyword evidence="4" id="KW-1185">Reference proteome</keyword>
<evidence type="ECO:0000313" key="3">
    <source>
        <dbReference type="EMBL" id="WOC51459.1"/>
    </source>
</evidence>
<dbReference type="KEGG" id="bpor:BPO_0812"/>
<proteinExistence type="predicted"/>
<keyword evidence="1" id="KW-0732">Signal</keyword>
<dbReference type="Pfam" id="PF20009">
    <property type="entry name" value="GEVED"/>
    <property type="match status" value="1"/>
</dbReference>
<feature type="domain" description="GEVED" evidence="2">
    <location>
        <begin position="100"/>
        <end position="173"/>
    </location>
</feature>
<dbReference type="AlphaFoldDB" id="A0AAU0F168"/>
<organism evidence="3 4">
    <name type="scientific">Bergeyella porcorum</name>
    <dbReference type="NCBI Taxonomy" id="1735111"/>
    <lineage>
        <taxon>Bacteria</taxon>
        <taxon>Pseudomonadati</taxon>
        <taxon>Bacteroidota</taxon>
        <taxon>Flavobacteriia</taxon>
        <taxon>Flavobacteriales</taxon>
        <taxon>Weeksellaceae</taxon>
        <taxon>Bergeyella</taxon>
    </lineage>
</organism>
<evidence type="ECO:0000259" key="2">
    <source>
        <dbReference type="Pfam" id="PF20009"/>
    </source>
</evidence>
<reference evidence="3" key="1">
    <citation type="submission" date="2023-10" db="EMBL/GenBank/DDBJ databases">
        <title>Characterization and whole genome sequencing of a novel strain of Bergeyella porcorum QD2021 isolated from pig.</title>
        <authorList>
            <person name="Liu G."/>
            <person name="Chen C."/>
            <person name="Han X."/>
        </authorList>
    </citation>
    <scope>NUCLEOTIDE SEQUENCE</scope>
    <source>
        <strain evidence="3">QD2021</strain>
    </source>
</reference>
<accession>A0AAU0F168</accession>
<evidence type="ECO:0000256" key="1">
    <source>
        <dbReference type="SAM" id="SignalP"/>
    </source>
</evidence>
<feature type="chain" id="PRO_5043580323" description="GEVED domain-containing protein" evidence="1">
    <location>
        <begin position="19"/>
        <end position="263"/>
    </location>
</feature>
<dbReference type="EMBL" id="CP136426">
    <property type="protein sequence ID" value="WOC51459.1"/>
    <property type="molecule type" value="Genomic_DNA"/>
</dbReference>
<gene>
    <name evidence="3" type="ORF">BPO_0812</name>
</gene>